<comment type="similarity">
    <text evidence="2 4">Belongs to the glucose-6-phosphate 1-epimerase family.</text>
</comment>
<evidence type="ECO:0000313" key="6">
    <source>
        <dbReference type="Proteomes" id="UP000306791"/>
    </source>
</evidence>
<evidence type="ECO:0000256" key="3">
    <source>
        <dbReference type="ARBA" id="ARBA00023235"/>
    </source>
</evidence>
<protein>
    <recommendedName>
        <fullName evidence="4">Putative glucose-6-phosphate 1-epimerase</fullName>
        <ecNumber evidence="4">5.1.3.15</ecNumber>
    </recommendedName>
</protein>
<evidence type="ECO:0000256" key="1">
    <source>
        <dbReference type="ARBA" id="ARBA00001096"/>
    </source>
</evidence>
<name>A0ABY2UGP1_9GAMM</name>
<dbReference type="Gene3D" id="2.70.98.10">
    <property type="match status" value="1"/>
</dbReference>
<gene>
    <name evidence="5" type="ORF">FDY93_12255</name>
</gene>
<dbReference type="PANTHER" id="PTHR11122:SF13">
    <property type="entry name" value="GLUCOSE-6-PHOSPHATE 1-EPIMERASE"/>
    <property type="match status" value="1"/>
</dbReference>
<comment type="caution">
    <text evidence="5">The sequence shown here is derived from an EMBL/GenBank/DDBJ whole genome shotgun (WGS) entry which is preliminary data.</text>
</comment>
<evidence type="ECO:0000256" key="4">
    <source>
        <dbReference type="PIRNR" id="PIRNR016020"/>
    </source>
</evidence>
<reference evidence="5 6" key="1">
    <citation type="submission" date="2019-05" db="EMBL/GenBank/DDBJ databases">
        <title>Microbulbifer harenosus sp. nov., an alginate-degrading bacterium isolated from coastal sand.</title>
        <authorList>
            <person name="Huang H."/>
            <person name="Mo K."/>
            <person name="Bao S."/>
        </authorList>
    </citation>
    <scope>NUCLEOTIDE SEQUENCE [LARGE SCALE GENOMIC DNA]</scope>
    <source>
        <strain evidence="5 6">HB161719</strain>
    </source>
</reference>
<keyword evidence="3 4" id="KW-0413">Isomerase</keyword>
<dbReference type="EC" id="5.1.3.15" evidence="4"/>
<dbReference type="InterPro" id="IPR011013">
    <property type="entry name" value="Gal_mutarotase_sf_dom"/>
</dbReference>
<dbReference type="InterPro" id="IPR014718">
    <property type="entry name" value="GH-type_carb-bd"/>
</dbReference>
<dbReference type="CDD" id="cd09020">
    <property type="entry name" value="D-hex-6-P-epi_like"/>
    <property type="match status" value="1"/>
</dbReference>
<dbReference type="InterPro" id="IPR008183">
    <property type="entry name" value="Aldose_1/G6P_1-epimerase"/>
</dbReference>
<dbReference type="Pfam" id="PF01263">
    <property type="entry name" value="Aldose_epim"/>
    <property type="match status" value="1"/>
</dbReference>
<evidence type="ECO:0000256" key="2">
    <source>
        <dbReference type="ARBA" id="ARBA00005866"/>
    </source>
</evidence>
<dbReference type="EMBL" id="VANI01000012">
    <property type="protein sequence ID" value="TLM76729.1"/>
    <property type="molecule type" value="Genomic_DNA"/>
</dbReference>
<accession>A0ABY2UGP1</accession>
<dbReference type="PANTHER" id="PTHR11122">
    <property type="entry name" value="APOSPORY-ASSOCIATED PROTEIN C-RELATED"/>
    <property type="match status" value="1"/>
</dbReference>
<dbReference type="PIRSF" id="PIRSF016020">
    <property type="entry name" value="PHexose_mutarotase"/>
    <property type="match status" value="1"/>
</dbReference>
<dbReference type="Proteomes" id="UP000306791">
    <property type="component" value="Unassembled WGS sequence"/>
</dbReference>
<comment type="catalytic activity">
    <reaction evidence="1">
        <text>alpha-D-glucose 6-phosphate = beta-D-glucose 6-phosphate</text>
        <dbReference type="Rhea" id="RHEA:16249"/>
        <dbReference type="ChEBI" id="CHEBI:58225"/>
        <dbReference type="ChEBI" id="CHEBI:58247"/>
        <dbReference type="EC" id="5.1.3.15"/>
    </reaction>
</comment>
<sequence length="311" mass="33792">MYPLPAPFPSKNKKTESPAVAAFDDPAHSYLTRTDSGALYGNPGLDLLLVETGLCRAVISLQGAQVLEFAASGRAPLLWLSPATPFAAGTAVRGGVPLCLPWFGENREDPSKPKHGLVRTQLWELADSEMLSDGAVELTLRFQHPGDELFPASFTCTLKIVLGKSLIFELELTNSADSPAEYSWALHSYFAVEDVNAVEVEGLDGGEFLDKTRAFVRDRLDGMQTFAGEVDRVFERAPAHQVIHTPNSITAESENCHTVITWNPGAELAATISDIGPHYRGFVCVEHGNAFADSWRLQPGESARARLTLGR</sequence>
<dbReference type="SUPFAM" id="SSF74650">
    <property type="entry name" value="Galactose mutarotase-like"/>
    <property type="match status" value="1"/>
</dbReference>
<dbReference type="InterPro" id="IPR025532">
    <property type="entry name" value="G6P_1-epimerase"/>
</dbReference>
<keyword evidence="6" id="KW-1185">Reference proteome</keyword>
<organism evidence="5 6">
    <name type="scientific">Microbulbifer harenosus</name>
    <dbReference type="NCBI Taxonomy" id="2576840"/>
    <lineage>
        <taxon>Bacteria</taxon>
        <taxon>Pseudomonadati</taxon>
        <taxon>Pseudomonadota</taxon>
        <taxon>Gammaproteobacteria</taxon>
        <taxon>Cellvibrionales</taxon>
        <taxon>Microbulbiferaceae</taxon>
        <taxon>Microbulbifer</taxon>
    </lineage>
</organism>
<evidence type="ECO:0000313" key="5">
    <source>
        <dbReference type="EMBL" id="TLM76729.1"/>
    </source>
</evidence>
<dbReference type="RefSeq" id="WP_138236047.1">
    <property type="nucleotide sequence ID" value="NZ_CP185860.1"/>
</dbReference>
<proteinExistence type="inferred from homology"/>